<dbReference type="EMBL" id="KB445561">
    <property type="protein sequence ID" value="EMC92618.1"/>
    <property type="molecule type" value="Genomic_DNA"/>
</dbReference>
<sequence length="54" mass="6322">MHESTQKSVFAERPQKTVDRSIAPRFWKWEDVASAHRMDPCGQYNHYASVTIDL</sequence>
<organism evidence="1 2">
    <name type="scientific">Baudoinia panamericana (strain UAMH 10762)</name>
    <name type="common">Angels' share fungus</name>
    <name type="synonym">Baudoinia compniacensis (strain UAMH 10762)</name>
    <dbReference type="NCBI Taxonomy" id="717646"/>
    <lineage>
        <taxon>Eukaryota</taxon>
        <taxon>Fungi</taxon>
        <taxon>Dikarya</taxon>
        <taxon>Ascomycota</taxon>
        <taxon>Pezizomycotina</taxon>
        <taxon>Dothideomycetes</taxon>
        <taxon>Dothideomycetidae</taxon>
        <taxon>Mycosphaerellales</taxon>
        <taxon>Teratosphaeriaceae</taxon>
        <taxon>Baudoinia</taxon>
    </lineage>
</organism>
<dbReference type="GeneID" id="19113258"/>
<proteinExistence type="predicted"/>
<dbReference type="KEGG" id="bcom:BAUCODRAFT_37509"/>
<dbReference type="HOGENOM" id="CLU_3049961_0_0_1"/>
<keyword evidence="2" id="KW-1185">Reference proteome</keyword>
<dbReference type="Proteomes" id="UP000011761">
    <property type="component" value="Unassembled WGS sequence"/>
</dbReference>
<evidence type="ECO:0000313" key="1">
    <source>
        <dbReference type="EMBL" id="EMC92618.1"/>
    </source>
</evidence>
<reference evidence="1 2" key="1">
    <citation type="journal article" date="2012" name="PLoS Pathog.">
        <title>Diverse lifestyles and strategies of plant pathogenesis encoded in the genomes of eighteen Dothideomycetes fungi.</title>
        <authorList>
            <person name="Ohm R.A."/>
            <person name="Feau N."/>
            <person name="Henrissat B."/>
            <person name="Schoch C.L."/>
            <person name="Horwitz B.A."/>
            <person name="Barry K.W."/>
            <person name="Condon B.J."/>
            <person name="Copeland A.C."/>
            <person name="Dhillon B."/>
            <person name="Glaser F."/>
            <person name="Hesse C.N."/>
            <person name="Kosti I."/>
            <person name="LaButti K."/>
            <person name="Lindquist E.A."/>
            <person name="Lucas S."/>
            <person name="Salamov A.A."/>
            <person name="Bradshaw R.E."/>
            <person name="Ciuffetti L."/>
            <person name="Hamelin R.C."/>
            <person name="Kema G.H.J."/>
            <person name="Lawrence C."/>
            <person name="Scott J.A."/>
            <person name="Spatafora J.W."/>
            <person name="Turgeon B.G."/>
            <person name="de Wit P.J.G.M."/>
            <person name="Zhong S."/>
            <person name="Goodwin S.B."/>
            <person name="Grigoriev I.V."/>
        </authorList>
    </citation>
    <scope>NUCLEOTIDE SEQUENCE [LARGE SCALE GENOMIC DNA]</scope>
    <source>
        <strain evidence="1 2">UAMH 10762</strain>
    </source>
</reference>
<gene>
    <name evidence="1" type="ORF">BAUCODRAFT_37509</name>
</gene>
<evidence type="ECO:0000313" key="2">
    <source>
        <dbReference type="Proteomes" id="UP000011761"/>
    </source>
</evidence>
<dbReference type="AlphaFoldDB" id="M2MMJ1"/>
<name>M2MMJ1_BAUPA</name>
<dbReference type="RefSeq" id="XP_007679771.1">
    <property type="nucleotide sequence ID" value="XM_007681581.1"/>
</dbReference>
<protein>
    <submittedName>
        <fullName evidence="1">Uncharacterized protein</fullName>
    </submittedName>
</protein>
<accession>M2MMJ1</accession>